<keyword evidence="3 4" id="KW-0012">Acyltransferase</keyword>
<evidence type="ECO:0000256" key="1">
    <source>
        <dbReference type="ARBA" id="ARBA00022679"/>
    </source>
</evidence>
<dbReference type="EMBL" id="QVMU01000028">
    <property type="protein sequence ID" value="RJX66490.1"/>
    <property type="molecule type" value="Genomic_DNA"/>
</dbReference>
<dbReference type="InterPro" id="IPR011004">
    <property type="entry name" value="Trimer_LpxA-like_sf"/>
</dbReference>
<gene>
    <name evidence="4" type="ORF">DZ860_20315</name>
</gene>
<dbReference type="OrthoDB" id="9815592at2"/>
<comment type="caution">
    <text evidence="4">The sequence shown here is derived from an EMBL/GenBank/DDBJ whole genome shotgun (WGS) entry which is preliminary data.</text>
</comment>
<dbReference type="PANTHER" id="PTHR23416">
    <property type="entry name" value="SIALIC ACID SYNTHASE-RELATED"/>
    <property type="match status" value="1"/>
</dbReference>
<evidence type="ECO:0000256" key="2">
    <source>
        <dbReference type="ARBA" id="ARBA00022737"/>
    </source>
</evidence>
<evidence type="ECO:0000313" key="5">
    <source>
        <dbReference type="Proteomes" id="UP000273252"/>
    </source>
</evidence>
<keyword evidence="5" id="KW-1185">Reference proteome</keyword>
<protein>
    <submittedName>
        <fullName evidence="4">Acyltransferase</fullName>
    </submittedName>
</protein>
<dbReference type="RefSeq" id="WP_120034789.1">
    <property type="nucleotide sequence ID" value="NZ_QVMU01000028.1"/>
</dbReference>
<accession>A0A3A6Q8Z2</accession>
<dbReference type="Gene3D" id="2.160.10.10">
    <property type="entry name" value="Hexapeptide repeat proteins"/>
    <property type="match status" value="1"/>
</dbReference>
<dbReference type="CDD" id="cd04647">
    <property type="entry name" value="LbH_MAT_like"/>
    <property type="match status" value="1"/>
</dbReference>
<dbReference type="GO" id="GO:0016746">
    <property type="term" value="F:acyltransferase activity"/>
    <property type="evidence" value="ECO:0007669"/>
    <property type="project" value="UniProtKB-KW"/>
</dbReference>
<dbReference type="AlphaFoldDB" id="A0A3A6Q8Z2"/>
<dbReference type="Proteomes" id="UP000273252">
    <property type="component" value="Unassembled WGS sequence"/>
</dbReference>
<keyword evidence="1 4" id="KW-0808">Transferase</keyword>
<evidence type="ECO:0000256" key="3">
    <source>
        <dbReference type="ARBA" id="ARBA00023315"/>
    </source>
</evidence>
<dbReference type="InterPro" id="IPR018357">
    <property type="entry name" value="Hexapep_transf_CS"/>
</dbReference>
<dbReference type="SUPFAM" id="SSF51161">
    <property type="entry name" value="Trimeric LpxA-like enzymes"/>
    <property type="match status" value="1"/>
</dbReference>
<name>A0A3A6Q8Z2_9VIBR</name>
<proteinExistence type="predicted"/>
<sequence>MIENYINQLKIHLKNSRNPRSQQLFRILKRIRACDLPTPHWYNRFFYLLTRATTQLWSNLLRVLIFTPAFKGRLNHYGKGLYLFGGLPFISGPLSITVGNDCRISGQTTFSGRAQCEYPQLIIGNNVDIGWQNTLAVGRKIVIGNNVRLAGSVFMFGYSGHSIDANQRAIGAGDDEQDVGDIILERNVWVGTNVTICPNVTVGEGTIIGAASVVTKSLPPFVIAAGNPAKIIRHLEPSTNHNDVTNNKGGDYA</sequence>
<organism evidence="4 5">
    <name type="scientific">Vibrio sinensis</name>
    <dbReference type="NCBI Taxonomy" id="2302434"/>
    <lineage>
        <taxon>Bacteria</taxon>
        <taxon>Pseudomonadati</taxon>
        <taxon>Pseudomonadota</taxon>
        <taxon>Gammaproteobacteria</taxon>
        <taxon>Vibrionales</taxon>
        <taxon>Vibrionaceae</taxon>
        <taxon>Vibrio</taxon>
    </lineage>
</organism>
<dbReference type="Pfam" id="PF00132">
    <property type="entry name" value="Hexapep"/>
    <property type="match status" value="1"/>
</dbReference>
<dbReference type="PROSITE" id="PS00101">
    <property type="entry name" value="HEXAPEP_TRANSFERASES"/>
    <property type="match status" value="1"/>
</dbReference>
<evidence type="ECO:0000313" key="4">
    <source>
        <dbReference type="EMBL" id="RJX66490.1"/>
    </source>
</evidence>
<reference evidence="4 5" key="1">
    <citation type="submission" date="2018-08" db="EMBL/GenBank/DDBJ databases">
        <title>Vibrio isolated from the Eastern China Marginal Seas.</title>
        <authorList>
            <person name="Li Y."/>
        </authorList>
    </citation>
    <scope>NUCLEOTIDE SEQUENCE [LARGE SCALE GENOMIC DNA]</scope>
    <source>
        <strain evidence="4 5">BEI233</strain>
    </source>
</reference>
<dbReference type="InterPro" id="IPR051159">
    <property type="entry name" value="Hexapeptide_acetyltransf"/>
</dbReference>
<keyword evidence="2" id="KW-0677">Repeat</keyword>
<dbReference type="InterPro" id="IPR001451">
    <property type="entry name" value="Hexapep"/>
</dbReference>